<name>A0A225UEI9_9STRA</name>
<evidence type="ECO:0000313" key="2">
    <source>
        <dbReference type="Proteomes" id="UP000198211"/>
    </source>
</evidence>
<organism evidence="1 2">
    <name type="scientific">Phytophthora megakarya</name>
    <dbReference type="NCBI Taxonomy" id="4795"/>
    <lineage>
        <taxon>Eukaryota</taxon>
        <taxon>Sar</taxon>
        <taxon>Stramenopiles</taxon>
        <taxon>Oomycota</taxon>
        <taxon>Peronosporomycetes</taxon>
        <taxon>Peronosporales</taxon>
        <taxon>Peronosporaceae</taxon>
        <taxon>Phytophthora</taxon>
    </lineage>
</organism>
<evidence type="ECO:0008006" key="3">
    <source>
        <dbReference type="Google" id="ProtNLM"/>
    </source>
</evidence>
<protein>
    <recommendedName>
        <fullName evidence="3">Peptidase A2 domain-containing protein</fullName>
    </recommendedName>
</protein>
<accession>A0A225UEI9</accession>
<dbReference type="EMBL" id="NBNE01021281">
    <property type="protein sequence ID" value="OWY91016.1"/>
    <property type="molecule type" value="Genomic_DNA"/>
</dbReference>
<sequence>MILLFDSGAEVSSWTPLLLVNQRQECVGIGESTYMTVGRTMIKITLAGSLALGPGGDPGYGFMIPAGIRFDLADGTLYLPDEIRIQLSGRRKLHSRSDRPMMADQYFKVPVGESIKIVTRSNTPDRQTLWRDVERNG</sequence>
<dbReference type="AlphaFoldDB" id="A0A225UEI9"/>
<reference evidence="2" key="1">
    <citation type="submission" date="2017-03" db="EMBL/GenBank/DDBJ databases">
        <title>Phytopthora megakarya and P. palmivora, two closely related causual agents of cacao black pod achieved similar genome size and gene model numbers by different mechanisms.</title>
        <authorList>
            <person name="Ali S."/>
            <person name="Shao J."/>
            <person name="Larry D.J."/>
            <person name="Kronmiller B."/>
            <person name="Shen D."/>
            <person name="Strem M.D."/>
            <person name="Melnick R.L."/>
            <person name="Guiltinan M.J."/>
            <person name="Tyler B.M."/>
            <person name="Meinhardt L.W."/>
            <person name="Bailey B.A."/>
        </authorList>
    </citation>
    <scope>NUCLEOTIDE SEQUENCE [LARGE SCALE GENOMIC DNA]</scope>
    <source>
        <strain evidence="2">zdho120</strain>
    </source>
</reference>
<proteinExistence type="predicted"/>
<dbReference type="OrthoDB" id="84413at2759"/>
<evidence type="ECO:0000313" key="1">
    <source>
        <dbReference type="EMBL" id="OWY91016.1"/>
    </source>
</evidence>
<keyword evidence="2" id="KW-1185">Reference proteome</keyword>
<comment type="caution">
    <text evidence="1">The sequence shown here is derived from an EMBL/GenBank/DDBJ whole genome shotgun (WGS) entry which is preliminary data.</text>
</comment>
<gene>
    <name evidence="1" type="ORF">PHMEG_00040575</name>
</gene>
<dbReference type="Proteomes" id="UP000198211">
    <property type="component" value="Unassembled WGS sequence"/>
</dbReference>